<dbReference type="PRINTS" id="PR00469">
    <property type="entry name" value="PNDRDTASEII"/>
</dbReference>
<evidence type="ECO:0000256" key="1">
    <source>
        <dbReference type="ARBA" id="ARBA00022630"/>
    </source>
</evidence>
<sequence>MVTVPMELHLGLNGMATDGASPSEATYDVVVVGGGPAGLTAALYAARAGLKTVVLDKSPRASALGMTGHIENYPGVPGVTTGLELLEHFRRQAEGFGAEVVTAQVLSADVRLDPKEVIASTGTYRARTVVVATGAMAKSRPVPGEEAYVGRGVSYCATCDAAFFKGQEVAVVGENDEAVEEALHLTRFASTVHVVTPSAKFKAEPALVEHLIRTPNVRVLSSYRVVEIFGNGRVEGIRLARRTGGEAVLPVRGVFVYLQGNRPAVDFLHGAVRTTPEGGVVVDAEMQTSVPGVFAAGDVLCRRVRQAVIAAADGALAAMAAERYLTGRQAIRSQW</sequence>
<protein>
    <submittedName>
        <fullName evidence="4">FAD-dependent oxidoreductase</fullName>
    </submittedName>
</protein>
<dbReference type="Pfam" id="PF07992">
    <property type="entry name" value="Pyr_redox_2"/>
    <property type="match status" value="1"/>
</dbReference>
<gene>
    <name evidence="4" type="ORF">U7230_13755</name>
</gene>
<reference evidence="4 5" key="1">
    <citation type="journal article" date="2024" name="Front. Microbiol.">
        <title>Novel thermophilic genera Geochorda gen. nov. and Carboxydochorda gen. nov. from the deep terrestrial subsurface reveal the ecophysiological diversity in the class Limnochordia.</title>
        <authorList>
            <person name="Karnachuk O.V."/>
            <person name="Lukina A.P."/>
            <person name="Avakyan M.R."/>
            <person name="Kadnikov V.V."/>
            <person name="Begmatov S."/>
            <person name="Beletsky A.V."/>
            <person name="Vlasova K.G."/>
            <person name="Novikov A.A."/>
            <person name="Shcherbakova V.A."/>
            <person name="Mardanov A.V."/>
            <person name="Ravin N.V."/>
        </authorList>
    </citation>
    <scope>NUCLEOTIDE SEQUENCE [LARGE SCALE GENOMIC DNA]</scope>
    <source>
        <strain evidence="4 5">L945</strain>
    </source>
</reference>
<accession>A0ABZ1BX10</accession>
<evidence type="ECO:0000256" key="2">
    <source>
        <dbReference type="ARBA" id="ARBA00023002"/>
    </source>
</evidence>
<organism evidence="4 5">
    <name type="scientific">Carboxydichorda subterranea</name>
    <dbReference type="NCBI Taxonomy" id="3109565"/>
    <lineage>
        <taxon>Bacteria</taxon>
        <taxon>Bacillati</taxon>
        <taxon>Bacillota</taxon>
        <taxon>Limnochordia</taxon>
        <taxon>Limnochordales</taxon>
        <taxon>Geochordaceae</taxon>
        <taxon>Carboxydichorda</taxon>
    </lineage>
</organism>
<evidence type="ECO:0000313" key="4">
    <source>
        <dbReference type="EMBL" id="WRP17133.1"/>
    </source>
</evidence>
<evidence type="ECO:0000259" key="3">
    <source>
        <dbReference type="Pfam" id="PF07992"/>
    </source>
</evidence>
<dbReference type="EMBL" id="CP141615">
    <property type="protein sequence ID" value="WRP17133.1"/>
    <property type="molecule type" value="Genomic_DNA"/>
</dbReference>
<keyword evidence="2" id="KW-0560">Oxidoreductase</keyword>
<dbReference type="InterPro" id="IPR036188">
    <property type="entry name" value="FAD/NAD-bd_sf"/>
</dbReference>
<evidence type="ECO:0000313" key="5">
    <source>
        <dbReference type="Proteomes" id="UP001332192"/>
    </source>
</evidence>
<dbReference type="InterPro" id="IPR023753">
    <property type="entry name" value="FAD/NAD-binding_dom"/>
</dbReference>
<proteinExistence type="predicted"/>
<dbReference type="RefSeq" id="WP_324716405.1">
    <property type="nucleotide sequence ID" value="NZ_CP141615.1"/>
</dbReference>
<dbReference type="Proteomes" id="UP001332192">
    <property type="component" value="Chromosome"/>
</dbReference>
<dbReference type="InterPro" id="IPR050097">
    <property type="entry name" value="Ferredoxin-NADP_redctase_2"/>
</dbReference>
<keyword evidence="5" id="KW-1185">Reference proteome</keyword>
<dbReference type="PRINTS" id="PR00368">
    <property type="entry name" value="FADPNR"/>
</dbReference>
<keyword evidence="1" id="KW-0285">Flavoprotein</keyword>
<feature type="domain" description="FAD/NAD(P)-binding" evidence="3">
    <location>
        <begin position="27"/>
        <end position="314"/>
    </location>
</feature>
<dbReference type="Gene3D" id="3.50.50.60">
    <property type="entry name" value="FAD/NAD(P)-binding domain"/>
    <property type="match status" value="2"/>
</dbReference>
<dbReference type="PANTHER" id="PTHR48105">
    <property type="entry name" value="THIOREDOXIN REDUCTASE 1-RELATED-RELATED"/>
    <property type="match status" value="1"/>
</dbReference>
<name>A0ABZ1BX10_9FIRM</name>
<dbReference type="SUPFAM" id="SSF51905">
    <property type="entry name" value="FAD/NAD(P)-binding domain"/>
    <property type="match status" value="1"/>
</dbReference>